<dbReference type="Gene3D" id="3.40.47.10">
    <property type="match status" value="1"/>
</dbReference>
<dbReference type="Proteomes" id="UP000294621">
    <property type="component" value="Unassembled WGS sequence"/>
</dbReference>
<dbReference type="InterPro" id="IPR020610">
    <property type="entry name" value="Thiolase_AS"/>
</dbReference>
<dbReference type="PANTHER" id="PTHR43853">
    <property type="entry name" value="3-KETOACYL-COA THIOLASE, PEROXISOMAL"/>
    <property type="match status" value="1"/>
</dbReference>
<protein>
    <recommendedName>
        <fullName evidence="1">Thiolase C-terminal domain-containing protein</fullName>
    </recommendedName>
</protein>
<evidence type="ECO:0000313" key="3">
    <source>
        <dbReference type="Proteomes" id="UP000294621"/>
    </source>
</evidence>
<comment type="caution">
    <text evidence="2">The sequence shown here is derived from an EMBL/GenBank/DDBJ whole genome shotgun (WGS) entry which is preliminary data.</text>
</comment>
<feature type="domain" description="Thiolase C-terminal" evidence="1">
    <location>
        <begin position="3"/>
        <end position="81"/>
    </location>
</feature>
<proteinExistence type="predicted"/>
<sequence length="82" mass="8519">MGAVELNEEFAPQSLACIPRLGLDPETDNKDDGAIALGHPPGSRGSRIATLLGRMDCEDARIGLATVCVGVGQGTAMLLERV</sequence>
<dbReference type="GO" id="GO:0010124">
    <property type="term" value="P:phenylacetate catabolic process"/>
    <property type="evidence" value="ECO:0007669"/>
    <property type="project" value="TreeGrafter"/>
</dbReference>
<organism evidence="2 3">
    <name type="scientific">Arthrobacter nitrophenolicus</name>
    <dbReference type="NCBI Taxonomy" id="683150"/>
    <lineage>
        <taxon>Bacteria</taxon>
        <taxon>Bacillati</taxon>
        <taxon>Actinomycetota</taxon>
        <taxon>Actinomycetes</taxon>
        <taxon>Micrococcales</taxon>
        <taxon>Micrococcaceae</taxon>
        <taxon>Arthrobacter</taxon>
    </lineage>
</organism>
<dbReference type="InterPro" id="IPR020617">
    <property type="entry name" value="Thiolase_C"/>
</dbReference>
<dbReference type="GO" id="GO:0006635">
    <property type="term" value="P:fatty acid beta-oxidation"/>
    <property type="evidence" value="ECO:0007669"/>
    <property type="project" value="TreeGrafter"/>
</dbReference>
<accession>A0A4R5XRF0</accession>
<name>A0A4R5XRF0_9MICC</name>
<dbReference type="EMBL" id="SMZQ01000009">
    <property type="protein sequence ID" value="TDL34154.1"/>
    <property type="molecule type" value="Genomic_DNA"/>
</dbReference>
<dbReference type="SUPFAM" id="SSF53901">
    <property type="entry name" value="Thiolase-like"/>
    <property type="match status" value="1"/>
</dbReference>
<evidence type="ECO:0000313" key="2">
    <source>
        <dbReference type="EMBL" id="TDL34154.1"/>
    </source>
</evidence>
<dbReference type="GO" id="GO:0003988">
    <property type="term" value="F:acetyl-CoA C-acyltransferase activity"/>
    <property type="evidence" value="ECO:0007669"/>
    <property type="project" value="TreeGrafter"/>
</dbReference>
<dbReference type="AlphaFoldDB" id="A0A4R5XRF0"/>
<gene>
    <name evidence="2" type="ORF">E2R57_15865</name>
</gene>
<dbReference type="PROSITE" id="PS00099">
    <property type="entry name" value="THIOLASE_3"/>
    <property type="match status" value="1"/>
</dbReference>
<dbReference type="PANTHER" id="PTHR43853:SF2">
    <property type="entry name" value="3-OXOADIPYL-COA_3-OXO-5,6-DEHYDROSUBERYL-COA THIOLASE"/>
    <property type="match status" value="1"/>
</dbReference>
<dbReference type="OrthoDB" id="1402717at2"/>
<dbReference type="InterPro" id="IPR050215">
    <property type="entry name" value="Thiolase-like_sf_Thiolase"/>
</dbReference>
<dbReference type="InterPro" id="IPR016039">
    <property type="entry name" value="Thiolase-like"/>
</dbReference>
<dbReference type="Pfam" id="PF02803">
    <property type="entry name" value="Thiolase_C"/>
    <property type="match status" value="1"/>
</dbReference>
<reference evidence="2 3" key="1">
    <citation type="submission" date="2019-03" db="EMBL/GenBank/DDBJ databases">
        <title>Genome Sequencing and Assembly of Various Microbes Isolated from Partially Reclaimed Soil and Acid Mine Drainage (AMD) Site.</title>
        <authorList>
            <person name="Steinbock B."/>
            <person name="Bechtold R."/>
            <person name="Sevigny J.L."/>
            <person name="Thomas D."/>
            <person name="Cuthill L.R."/>
            <person name="Aveiro Johannsen E.J."/>
            <person name="Thomas K."/>
            <person name="Ghosh A."/>
        </authorList>
    </citation>
    <scope>NUCLEOTIDE SEQUENCE [LARGE SCALE GENOMIC DNA]</scope>
    <source>
        <strain evidence="2 3">S-A1</strain>
    </source>
</reference>
<evidence type="ECO:0000259" key="1">
    <source>
        <dbReference type="Pfam" id="PF02803"/>
    </source>
</evidence>